<evidence type="ECO:0000313" key="4">
    <source>
        <dbReference type="Proteomes" id="UP000183404"/>
    </source>
</evidence>
<keyword evidence="1" id="KW-0677">Repeat</keyword>
<proteinExistence type="predicted"/>
<dbReference type="RefSeq" id="WP_028992288.1">
    <property type="nucleotide sequence ID" value="NZ_FNBS01000029.1"/>
</dbReference>
<evidence type="ECO:0000256" key="1">
    <source>
        <dbReference type="ARBA" id="ARBA00022737"/>
    </source>
</evidence>
<name>A0A1G7PRW9_THETY</name>
<feature type="domain" description="SLH" evidence="2">
    <location>
        <begin position="25"/>
        <end position="88"/>
    </location>
</feature>
<reference evidence="3 4" key="1">
    <citation type="submission" date="2016-10" db="EMBL/GenBank/DDBJ databases">
        <authorList>
            <person name="de Groot N.N."/>
        </authorList>
    </citation>
    <scope>NUCLEOTIDE SEQUENCE [LARGE SCALE GENOMIC DNA]</scope>
    <source>
        <strain evidence="3 4">DSM 569</strain>
    </source>
</reference>
<evidence type="ECO:0000313" key="3">
    <source>
        <dbReference type="EMBL" id="SDF89026.1"/>
    </source>
</evidence>
<dbReference type="AlphaFoldDB" id="A0A1G7PRW9"/>
<protein>
    <submittedName>
        <fullName evidence="3">S-layer homology domain-containing protein</fullName>
    </submittedName>
</protein>
<accession>A0A1G7PRW9</accession>
<evidence type="ECO:0000259" key="2">
    <source>
        <dbReference type="PROSITE" id="PS51272"/>
    </source>
</evidence>
<dbReference type="Pfam" id="PF00395">
    <property type="entry name" value="SLH"/>
    <property type="match status" value="2"/>
</dbReference>
<gene>
    <name evidence="3" type="ORF">SAMN04244560_01406</name>
</gene>
<dbReference type="InterPro" id="IPR001119">
    <property type="entry name" value="SLH_dom"/>
</dbReference>
<sequence length="196" mass="21692">MRLNKTFLAFALIFIFSFSLIKVDAANSFSDVLADSPYYNAVMRLKSLDIISGKTEGTYGVNDPVTRAMMVVFINRISGYRQEAEKYKYLPPAFKDVPKNYWAIGDINLAAKLGFASGIGNGLFDPNSKVTYVQALGFVLNVLGYKNLKWPEGVLEKAKEIGLTEGINLNPNDIIKRGDLALILNKALDCQLVTPK</sequence>
<organism evidence="3 4">
    <name type="scientific">Thermoanaerobacter thermohydrosulfuricus</name>
    <name type="common">Clostridium thermohydrosulfuricum</name>
    <dbReference type="NCBI Taxonomy" id="1516"/>
    <lineage>
        <taxon>Bacteria</taxon>
        <taxon>Bacillati</taxon>
        <taxon>Bacillota</taxon>
        <taxon>Clostridia</taxon>
        <taxon>Thermoanaerobacterales</taxon>
        <taxon>Thermoanaerobacteraceae</taxon>
        <taxon>Thermoanaerobacter</taxon>
    </lineage>
</organism>
<dbReference type="PROSITE" id="PS51272">
    <property type="entry name" value="SLH"/>
    <property type="match status" value="2"/>
</dbReference>
<feature type="domain" description="SLH" evidence="2">
    <location>
        <begin position="90"/>
        <end position="153"/>
    </location>
</feature>
<dbReference type="EMBL" id="FNBS01000029">
    <property type="protein sequence ID" value="SDF89026.1"/>
    <property type="molecule type" value="Genomic_DNA"/>
</dbReference>
<dbReference type="Proteomes" id="UP000183404">
    <property type="component" value="Unassembled WGS sequence"/>
</dbReference>